<organism evidence="1 2">
    <name type="scientific">Gordonia sesuvii</name>
    <dbReference type="NCBI Taxonomy" id="3116777"/>
    <lineage>
        <taxon>Bacteria</taxon>
        <taxon>Bacillati</taxon>
        <taxon>Actinomycetota</taxon>
        <taxon>Actinomycetes</taxon>
        <taxon>Mycobacteriales</taxon>
        <taxon>Gordoniaceae</taxon>
        <taxon>Gordonia</taxon>
    </lineage>
</organism>
<reference evidence="1 2" key="1">
    <citation type="submission" date="2024-01" db="EMBL/GenBank/DDBJ databases">
        <title>Draft genome sequence of Gordonia sp. LSe1-13.</title>
        <authorList>
            <person name="Suphannarot A."/>
            <person name="Mingma R."/>
        </authorList>
    </citation>
    <scope>NUCLEOTIDE SEQUENCE [LARGE SCALE GENOMIC DNA]</scope>
    <source>
        <strain evidence="1 2">LSe1-13</strain>
    </source>
</reference>
<name>A0ABU7MFB0_9ACTN</name>
<protein>
    <submittedName>
        <fullName evidence="1">Uncharacterized protein</fullName>
    </submittedName>
</protein>
<gene>
    <name evidence="1" type="ORF">VZC37_15730</name>
</gene>
<keyword evidence="2" id="KW-1185">Reference proteome</keyword>
<comment type="caution">
    <text evidence="1">The sequence shown here is derived from an EMBL/GenBank/DDBJ whole genome shotgun (WGS) entry which is preliminary data.</text>
</comment>
<evidence type="ECO:0000313" key="1">
    <source>
        <dbReference type="EMBL" id="MEE3851793.1"/>
    </source>
</evidence>
<dbReference type="Proteomes" id="UP001347146">
    <property type="component" value="Unassembled WGS sequence"/>
</dbReference>
<dbReference type="RefSeq" id="WP_330433502.1">
    <property type="nucleotide sequence ID" value="NZ_JAZDUF010000004.1"/>
</dbReference>
<proteinExistence type="predicted"/>
<accession>A0ABU7MFB0</accession>
<evidence type="ECO:0000313" key="2">
    <source>
        <dbReference type="Proteomes" id="UP001347146"/>
    </source>
</evidence>
<dbReference type="EMBL" id="JAZDUF010000004">
    <property type="protein sequence ID" value="MEE3851793.1"/>
    <property type="molecule type" value="Genomic_DNA"/>
</dbReference>
<sequence length="143" mass="15504">MTDRSKPLSGEVIRPTSSMPAALDGFTALNELVDAARECITVHAVENTKQARIAAYENTEVARIKAAEGILRQYFDHTFAERRATTDAMFARLDAAIEAGDSQLISEVVKGVVDVAKSSPLAAMGDLGQIRKALDDPDQVWEL</sequence>